<dbReference type="Proteomes" id="UP001055429">
    <property type="component" value="Chromosome"/>
</dbReference>
<gene>
    <name evidence="2" type="ORF">M8231_00910</name>
</gene>
<sequence>MTSTENYPGEPGLGFVEETSGSEAGERRPWETRPDRVTASAGDRQIGAGGFSLIGLIWTSRSLSVTASFALVDVVADEPLAFDRRLAFGRFDLVGAREFR</sequence>
<dbReference type="RefSeq" id="WP_250202047.1">
    <property type="nucleotide sequence ID" value="NZ_CP097649.1"/>
</dbReference>
<dbReference type="EMBL" id="CP097649">
    <property type="protein sequence ID" value="URI15587.1"/>
    <property type="molecule type" value="Genomic_DNA"/>
</dbReference>
<accession>A0ABY4SLJ1</accession>
<feature type="compositionally biased region" description="Basic and acidic residues" evidence="1">
    <location>
        <begin position="24"/>
        <end position="36"/>
    </location>
</feature>
<reference evidence="2" key="1">
    <citation type="submission" date="2022-05" db="EMBL/GenBank/DDBJ databases">
        <title>Brevundimonas albigilva TT17 genome sequence.</title>
        <authorList>
            <person name="Lee K."/>
            <person name="Son H."/>
        </authorList>
    </citation>
    <scope>NUCLEOTIDE SEQUENCE</scope>
    <source>
        <strain evidence="2">TT17</strain>
    </source>
</reference>
<proteinExistence type="predicted"/>
<name>A0ABY4SLJ1_9CAUL</name>
<evidence type="ECO:0000313" key="3">
    <source>
        <dbReference type="Proteomes" id="UP001055429"/>
    </source>
</evidence>
<feature type="region of interest" description="Disordered" evidence="1">
    <location>
        <begin position="1"/>
        <end position="39"/>
    </location>
</feature>
<protein>
    <submittedName>
        <fullName evidence="2">Uncharacterized protein</fullName>
    </submittedName>
</protein>
<keyword evidence="3" id="KW-1185">Reference proteome</keyword>
<organism evidence="2 3">
    <name type="scientific">Brevundimonas albigilva</name>
    <dbReference type="NCBI Taxonomy" id="1312364"/>
    <lineage>
        <taxon>Bacteria</taxon>
        <taxon>Pseudomonadati</taxon>
        <taxon>Pseudomonadota</taxon>
        <taxon>Alphaproteobacteria</taxon>
        <taxon>Caulobacterales</taxon>
        <taxon>Caulobacteraceae</taxon>
        <taxon>Brevundimonas</taxon>
    </lineage>
</organism>
<evidence type="ECO:0000313" key="2">
    <source>
        <dbReference type="EMBL" id="URI15587.1"/>
    </source>
</evidence>
<evidence type="ECO:0000256" key="1">
    <source>
        <dbReference type="SAM" id="MobiDB-lite"/>
    </source>
</evidence>